<evidence type="ECO:0000313" key="8">
    <source>
        <dbReference type="Proteomes" id="UP001595817"/>
    </source>
</evidence>
<keyword evidence="2" id="KW-1003">Cell membrane</keyword>
<dbReference type="Pfam" id="PF03631">
    <property type="entry name" value="Virul_fac_BrkB"/>
    <property type="match status" value="1"/>
</dbReference>
<evidence type="ECO:0000256" key="5">
    <source>
        <dbReference type="ARBA" id="ARBA00023136"/>
    </source>
</evidence>
<evidence type="ECO:0000256" key="6">
    <source>
        <dbReference type="SAM" id="Phobius"/>
    </source>
</evidence>
<comment type="subcellular location">
    <subcellularLocation>
        <location evidence="1">Cell membrane</location>
        <topology evidence="1">Multi-pass membrane protein</topology>
    </subcellularLocation>
</comment>
<accession>A0ABV8X7V5</accession>
<proteinExistence type="predicted"/>
<evidence type="ECO:0000256" key="2">
    <source>
        <dbReference type="ARBA" id="ARBA00022475"/>
    </source>
</evidence>
<dbReference type="PANTHER" id="PTHR30213">
    <property type="entry name" value="INNER MEMBRANE PROTEIN YHJD"/>
    <property type="match status" value="1"/>
</dbReference>
<feature type="transmembrane region" description="Helical" evidence="6">
    <location>
        <begin position="63"/>
        <end position="85"/>
    </location>
</feature>
<dbReference type="Proteomes" id="UP001595817">
    <property type="component" value="Unassembled WGS sequence"/>
</dbReference>
<feature type="transmembrane region" description="Helical" evidence="6">
    <location>
        <begin position="123"/>
        <end position="143"/>
    </location>
</feature>
<reference evidence="8" key="1">
    <citation type="journal article" date="2019" name="Int. J. Syst. Evol. Microbiol.">
        <title>The Global Catalogue of Microorganisms (GCM) 10K type strain sequencing project: providing services to taxonomists for standard genome sequencing and annotation.</title>
        <authorList>
            <consortium name="The Broad Institute Genomics Platform"/>
            <consortium name="The Broad Institute Genome Sequencing Center for Infectious Disease"/>
            <person name="Wu L."/>
            <person name="Ma J."/>
        </authorList>
    </citation>
    <scope>NUCLEOTIDE SEQUENCE [LARGE SCALE GENOMIC DNA]</scope>
    <source>
        <strain evidence="8">CCUG 59778</strain>
    </source>
</reference>
<feature type="transmembrane region" description="Helical" evidence="6">
    <location>
        <begin position="242"/>
        <end position="262"/>
    </location>
</feature>
<keyword evidence="5 6" id="KW-0472">Membrane</keyword>
<keyword evidence="8" id="KW-1185">Reference proteome</keyword>
<evidence type="ECO:0000313" key="7">
    <source>
        <dbReference type="EMBL" id="MFC4410180.1"/>
    </source>
</evidence>
<dbReference type="NCBIfam" id="TIGR00765">
    <property type="entry name" value="yihY_not_rbn"/>
    <property type="match status" value="1"/>
</dbReference>
<evidence type="ECO:0000256" key="4">
    <source>
        <dbReference type="ARBA" id="ARBA00022989"/>
    </source>
</evidence>
<keyword evidence="3 6" id="KW-0812">Transmembrane</keyword>
<feature type="transmembrane region" description="Helical" evidence="6">
    <location>
        <begin position="210"/>
        <end position="230"/>
    </location>
</feature>
<feature type="transmembrane region" description="Helical" evidence="6">
    <location>
        <begin position="164"/>
        <end position="185"/>
    </location>
</feature>
<comment type="caution">
    <text evidence="7">The sequence shown here is derived from an EMBL/GenBank/DDBJ whole genome shotgun (WGS) entry which is preliminary data.</text>
</comment>
<keyword evidence="4 6" id="KW-1133">Transmembrane helix</keyword>
<organism evidence="7 8">
    <name type="scientific">Chungangia koreensis</name>
    <dbReference type="NCBI Taxonomy" id="752657"/>
    <lineage>
        <taxon>Bacteria</taxon>
        <taxon>Bacillati</taxon>
        <taxon>Bacillota</taxon>
        <taxon>Bacilli</taxon>
        <taxon>Lactobacillales</taxon>
        <taxon>Chungangia</taxon>
    </lineage>
</organism>
<dbReference type="PIRSF" id="PIRSF035875">
    <property type="entry name" value="RNase_BN"/>
    <property type="match status" value="1"/>
</dbReference>
<name>A0ABV8X7V5_9LACT</name>
<feature type="transmembrane region" description="Helical" evidence="6">
    <location>
        <begin position="274"/>
        <end position="296"/>
    </location>
</feature>
<dbReference type="InterPro" id="IPR017039">
    <property type="entry name" value="Virul_fac_BrkB"/>
</dbReference>
<dbReference type="EMBL" id="JBHSEC010000007">
    <property type="protein sequence ID" value="MFC4410180.1"/>
    <property type="molecule type" value="Genomic_DNA"/>
</dbReference>
<evidence type="ECO:0000256" key="1">
    <source>
        <dbReference type="ARBA" id="ARBA00004651"/>
    </source>
</evidence>
<sequence>MEPKNRVKNEFEEEQGEKKGFMAKLKWFVHDDGDADVTTKEGFSKELILRIQKVDVTGLGSQLAFFFLLSLFPLLIFLITLLPFLNIPEYQMLSFIQDYAPANVYRTISNTLNEIMATRNGGLLSFGIIATIWSASLGMNALTKALNRSYFSTETRPFYIVRGMSILFTLLMIGVVILMLVFPIFGEQIGRVLFSNFGFEEGFVKVWNSLRWTITPLFILIIFTLIYWIVPNKKLHWKNAVPGAIFAVIGWILTTYGFSFYVSNFANYSGTYGSIGGVIILMMWLYFSSIVLMVGGQVNAVWQERKEAIAVKTGKA</sequence>
<dbReference type="PANTHER" id="PTHR30213:SF0">
    <property type="entry name" value="UPF0761 MEMBRANE PROTEIN YIHY"/>
    <property type="match status" value="1"/>
</dbReference>
<protein>
    <submittedName>
        <fullName evidence="7">YihY/virulence factor BrkB family protein</fullName>
    </submittedName>
</protein>
<evidence type="ECO:0000256" key="3">
    <source>
        <dbReference type="ARBA" id="ARBA00022692"/>
    </source>
</evidence>
<gene>
    <name evidence="7" type="ORF">ACFOZY_06965</name>
</gene>